<dbReference type="InterPro" id="IPR036282">
    <property type="entry name" value="Glutathione-S-Trfase_C_sf"/>
</dbReference>
<dbReference type="Pfam" id="PF13410">
    <property type="entry name" value="GST_C_2"/>
    <property type="match status" value="1"/>
</dbReference>
<dbReference type="InterPro" id="IPR050983">
    <property type="entry name" value="GST_Omega/HSP26"/>
</dbReference>
<proteinExistence type="predicted"/>
<accession>A0ABQ5VN03</accession>
<dbReference type="Gene3D" id="1.20.1050.10">
    <property type="match status" value="1"/>
</dbReference>
<sequence>MLPIFYSFRRCPYAMRARLAIASSGIRVELREILLRDKPQAFLDTSPSGTVPCLSVQPVSVQPGLVTDARVIDESLDIMLWALNHADPQGWLNMPPDGHALIARVDGEFKTALDRTKYATRYPDEDPQEHRAIAAGFLGELDQQIDGYIYGKPTLADFATLPFIRQFAFIDKPWFDAQPWPKLQAWLTAFLDSAAFAQIMSKYPPWQSGDAPLYFPE</sequence>
<dbReference type="PROSITE" id="PS50404">
    <property type="entry name" value="GST_NTER"/>
    <property type="match status" value="1"/>
</dbReference>
<reference evidence="2" key="1">
    <citation type="journal article" date="2014" name="Int. J. Syst. Evol. Microbiol.">
        <title>Complete genome of a new Firmicutes species belonging to the dominant human colonic microbiota ('Ruminococcus bicirculans') reveals two chromosomes and a selective capacity to utilize plant glucans.</title>
        <authorList>
            <consortium name="NISC Comparative Sequencing Program"/>
            <person name="Wegmann U."/>
            <person name="Louis P."/>
            <person name="Goesmann A."/>
            <person name="Henrissat B."/>
            <person name="Duncan S.H."/>
            <person name="Flint H.J."/>
        </authorList>
    </citation>
    <scope>NUCLEOTIDE SEQUENCE</scope>
    <source>
        <strain evidence="2">NBRC 109915</strain>
    </source>
</reference>
<dbReference type="EMBL" id="BSNL01000001">
    <property type="protein sequence ID" value="GLQ28555.1"/>
    <property type="molecule type" value="Genomic_DNA"/>
</dbReference>
<protein>
    <submittedName>
        <fullName evidence="2">Glutathione S-transferase</fullName>
    </submittedName>
</protein>
<dbReference type="RefSeq" id="WP_284375052.1">
    <property type="nucleotide sequence ID" value="NZ_BSNL01000001.1"/>
</dbReference>
<dbReference type="Gene3D" id="3.40.30.10">
    <property type="entry name" value="Glutaredoxin"/>
    <property type="match status" value="1"/>
</dbReference>
<dbReference type="InterPro" id="IPR036249">
    <property type="entry name" value="Thioredoxin-like_sf"/>
</dbReference>
<feature type="domain" description="GST N-terminal" evidence="1">
    <location>
        <begin position="1"/>
        <end position="90"/>
    </location>
</feature>
<dbReference type="PANTHER" id="PTHR43968:SF6">
    <property type="entry name" value="GLUTATHIONE S-TRANSFERASE OMEGA"/>
    <property type="match status" value="1"/>
</dbReference>
<keyword evidence="3" id="KW-1185">Reference proteome</keyword>
<organism evidence="2 3">
    <name type="scientific">Sulfitobacter pacificus</name>
    <dbReference type="NCBI Taxonomy" id="1499314"/>
    <lineage>
        <taxon>Bacteria</taxon>
        <taxon>Pseudomonadati</taxon>
        <taxon>Pseudomonadota</taxon>
        <taxon>Alphaproteobacteria</taxon>
        <taxon>Rhodobacterales</taxon>
        <taxon>Roseobacteraceae</taxon>
        <taxon>Sulfitobacter</taxon>
    </lineage>
</organism>
<evidence type="ECO:0000313" key="2">
    <source>
        <dbReference type="EMBL" id="GLQ28555.1"/>
    </source>
</evidence>
<dbReference type="InterPro" id="IPR004045">
    <property type="entry name" value="Glutathione_S-Trfase_N"/>
</dbReference>
<dbReference type="Proteomes" id="UP001161388">
    <property type="component" value="Unassembled WGS sequence"/>
</dbReference>
<dbReference type="CDD" id="cd03196">
    <property type="entry name" value="GST_C_5"/>
    <property type="match status" value="1"/>
</dbReference>
<dbReference type="SUPFAM" id="SSF47616">
    <property type="entry name" value="GST C-terminal domain-like"/>
    <property type="match status" value="1"/>
</dbReference>
<dbReference type="SUPFAM" id="SSF52833">
    <property type="entry name" value="Thioredoxin-like"/>
    <property type="match status" value="1"/>
</dbReference>
<dbReference type="PANTHER" id="PTHR43968">
    <property type="match status" value="1"/>
</dbReference>
<comment type="caution">
    <text evidence="2">The sequence shown here is derived from an EMBL/GenBank/DDBJ whole genome shotgun (WGS) entry which is preliminary data.</text>
</comment>
<name>A0ABQ5VN03_9RHOB</name>
<evidence type="ECO:0000259" key="1">
    <source>
        <dbReference type="PROSITE" id="PS50404"/>
    </source>
</evidence>
<evidence type="ECO:0000313" key="3">
    <source>
        <dbReference type="Proteomes" id="UP001161388"/>
    </source>
</evidence>
<dbReference type="Pfam" id="PF13417">
    <property type="entry name" value="GST_N_3"/>
    <property type="match status" value="1"/>
</dbReference>
<gene>
    <name evidence="2" type="ORF">GCM10007927_33580</name>
</gene>
<reference evidence="2" key="2">
    <citation type="submission" date="2023-01" db="EMBL/GenBank/DDBJ databases">
        <title>Draft genome sequence of Sulfitobacter pacificus strain NBRC 109915.</title>
        <authorList>
            <person name="Sun Q."/>
            <person name="Mori K."/>
        </authorList>
    </citation>
    <scope>NUCLEOTIDE SEQUENCE</scope>
    <source>
        <strain evidence="2">NBRC 109915</strain>
    </source>
</reference>